<evidence type="ECO:0000313" key="3">
    <source>
        <dbReference type="EMBL" id="RXS93352.1"/>
    </source>
</evidence>
<feature type="chain" id="PRO_5020197488" description="YtkA-like domain-containing protein" evidence="2">
    <location>
        <begin position="20"/>
        <end position="175"/>
    </location>
</feature>
<dbReference type="Proteomes" id="UP000290253">
    <property type="component" value="Unassembled WGS sequence"/>
</dbReference>
<keyword evidence="4" id="KW-1185">Reference proteome</keyword>
<keyword evidence="1" id="KW-1133">Transmembrane helix</keyword>
<dbReference type="OrthoDB" id="123020at2"/>
<feature type="transmembrane region" description="Helical" evidence="1">
    <location>
        <begin position="139"/>
        <end position="155"/>
    </location>
</feature>
<evidence type="ECO:0000256" key="2">
    <source>
        <dbReference type="SAM" id="SignalP"/>
    </source>
</evidence>
<keyword evidence="1" id="KW-0812">Transmembrane</keyword>
<accession>A0A4Q1S8Q5</accession>
<feature type="signal peptide" evidence="2">
    <location>
        <begin position="1"/>
        <end position="19"/>
    </location>
</feature>
<comment type="caution">
    <text evidence="3">The sequence shown here is derived from an EMBL/GenBank/DDBJ whole genome shotgun (WGS) entry which is preliminary data.</text>
</comment>
<keyword evidence="2" id="KW-0732">Signal</keyword>
<dbReference type="EMBL" id="SDMK01000005">
    <property type="protein sequence ID" value="RXS93352.1"/>
    <property type="molecule type" value="Genomic_DNA"/>
</dbReference>
<dbReference type="AlphaFoldDB" id="A0A4Q1S8Q5"/>
<name>A0A4Q1S8Q5_9BACT</name>
<sequence length="175" mass="19317">MKRILFAAALLLTVPLAFADGGRLRSRTVAGPFVVTLFTTPDPLRAGMADFSVAVERPGEQGIVQDAEIDLKLTTPGQPDLNLKLTHGAATSRFLEAANFELPHAGHWHYTLTIREGQDTGISEGEVNVLPRQILSEEITWEIAAVPLALALFALHRRRKRAWRETIRRSTTRSA</sequence>
<protein>
    <recommendedName>
        <fullName evidence="5">YtkA-like domain-containing protein</fullName>
    </recommendedName>
</protein>
<reference evidence="3 4" key="1">
    <citation type="journal article" date="2016" name="Int. J. Syst. Evol. Microbiol.">
        <title>Acidipila dinghuensis sp. nov., an acidobacterium isolated from forest soil.</title>
        <authorList>
            <person name="Jiang Y.W."/>
            <person name="Wang J."/>
            <person name="Chen M.H."/>
            <person name="Lv Y.Y."/>
            <person name="Qiu L.H."/>
        </authorList>
    </citation>
    <scope>NUCLEOTIDE SEQUENCE [LARGE SCALE GENOMIC DNA]</scope>
    <source>
        <strain evidence="3 4">DHOF10</strain>
    </source>
</reference>
<evidence type="ECO:0000256" key="1">
    <source>
        <dbReference type="SAM" id="Phobius"/>
    </source>
</evidence>
<keyword evidence="1" id="KW-0472">Membrane</keyword>
<proteinExistence type="predicted"/>
<gene>
    <name evidence="3" type="ORF">ESZ00_18555</name>
</gene>
<dbReference type="RefSeq" id="WP_129209895.1">
    <property type="nucleotide sequence ID" value="NZ_BMGU01000002.1"/>
</dbReference>
<evidence type="ECO:0008006" key="5">
    <source>
        <dbReference type="Google" id="ProtNLM"/>
    </source>
</evidence>
<evidence type="ECO:0000313" key="4">
    <source>
        <dbReference type="Proteomes" id="UP000290253"/>
    </source>
</evidence>
<organism evidence="3 4">
    <name type="scientific">Silvibacterium dinghuense</name>
    <dbReference type="NCBI Taxonomy" id="1560006"/>
    <lineage>
        <taxon>Bacteria</taxon>
        <taxon>Pseudomonadati</taxon>
        <taxon>Acidobacteriota</taxon>
        <taxon>Terriglobia</taxon>
        <taxon>Terriglobales</taxon>
        <taxon>Acidobacteriaceae</taxon>
        <taxon>Silvibacterium</taxon>
    </lineage>
</organism>